<proteinExistence type="predicted"/>
<dbReference type="Proteomes" id="UP000634136">
    <property type="component" value="Unassembled WGS sequence"/>
</dbReference>
<protein>
    <submittedName>
        <fullName evidence="1">Uncharacterized protein</fullName>
    </submittedName>
</protein>
<accession>A0A834U232</accession>
<keyword evidence="2" id="KW-1185">Reference proteome</keyword>
<name>A0A834U232_9FABA</name>
<organism evidence="1 2">
    <name type="scientific">Senna tora</name>
    <dbReference type="NCBI Taxonomy" id="362788"/>
    <lineage>
        <taxon>Eukaryota</taxon>
        <taxon>Viridiplantae</taxon>
        <taxon>Streptophyta</taxon>
        <taxon>Embryophyta</taxon>
        <taxon>Tracheophyta</taxon>
        <taxon>Spermatophyta</taxon>
        <taxon>Magnoliopsida</taxon>
        <taxon>eudicotyledons</taxon>
        <taxon>Gunneridae</taxon>
        <taxon>Pentapetalae</taxon>
        <taxon>rosids</taxon>
        <taxon>fabids</taxon>
        <taxon>Fabales</taxon>
        <taxon>Fabaceae</taxon>
        <taxon>Caesalpinioideae</taxon>
        <taxon>Cassia clade</taxon>
        <taxon>Senna</taxon>
    </lineage>
</organism>
<sequence length="37" mass="4562">MFRGIGRCMFVCCYPLVQCSGLDEHRHRHHHHNHFNW</sequence>
<comment type="caution">
    <text evidence="1">The sequence shown here is derived from an EMBL/GenBank/DDBJ whole genome shotgun (WGS) entry which is preliminary data.</text>
</comment>
<dbReference type="AlphaFoldDB" id="A0A834U232"/>
<reference evidence="1" key="1">
    <citation type="submission" date="2020-09" db="EMBL/GenBank/DDBJ databases">
        <title>Genome-Enabled Discovery of Anthraquinone Biosynthesis in Senna tora.</title>
        <authorList>
            <person name="Kang S.-H."/>
            <person name="Pandey R.P."/>
            <person name="Lee C.-M."/>
            <person name="Sim J.-S."/>
            <person name="Jeong J.-T."/>
            <person name="Choi B.-S."/>
            <person name="Jung M."/>
            <person name="Ginzburg D."/>
            <person name="Zhao K."/>
            <person name="Won S.Y."/>
            <person name="Oh T.-J."/>
            <person name="Yu Y."/>
            <person name="Kim N.-H."/>
            <person name="Lee O.R."/>
            <person name="Lee T.-H."/>
            <person name="Bashyal P."/>
            <person name="Kim T.-S."/>
            <person name="Lee W.-H."/>
            <person name="Kawkins C."/>
            <person name="Kim C.-K."/>
            <person name="Kim J.S."/>
            <person name="Ahn B.O."/>
            <person name="Rhee S.Y."/>
            <person name="Sohng J.K."/>
        </authorList>
    </citation>
    <scope>NUCLEOTIDE SEQUENCE</scope>
    <source>
        <tissue evidence="1">Leaf</tissue>
    </source>
</reference>
<evidence type="ECO:0000313" key="1">
    <source>
        <dbReference type="EMBL" id="KAF7830860.1"/>
    </source>
</evidence>
<evidence type="ECO:0000313" key="2">
    <source>
        <dbReference type="Proteomes" id="UP000634136"/>
    </source>
</evidence>
<dbReference type="EMBL" id="JAAIUW010000005">
    <property type="protein sequence ID" value="KAF7830860.1"/>
    <property type="molecule type" value="Genomic_DNA"/>
</dbReference>
<gene>
    <name evidence="1" type="ORF">G2W53_013193</name>
</gene>